<dbReference type="GO" id="GO:0051782">
    <property type="term" value="P:negative regulation of cell division"/>
    <property type="evidence" value="ECO:0007669"/>
    <property type="project" value="TreeGrafter"/>
</dbReference>
<dbReference type="PANTHER" id="PTHR43384:SF6">
    <property type="entry name" value="SEPTUM SITE-DETERMINING PROTEIN MIND HOMOLOG, CHLOROPLASTIC"/>
    <property type="match status" value="1"/>
</dbReference>
<dbReference type="PANTHER" id="PTHR43384">
    <property type="entry name" value="SEPTUM SITE-DETERMINING PROTEIN MIND HOMOLOG, CHLOROPLASTIC-RELATED"/>
    <property type="match status" value="1"/>
</dbReference>
<dbReference type="InterPro" id="IPR002586">
    <property type="entry name" value="CobQ/CobB/MinD/ParA_Nub-bd_dom"/>
</dbReference>
<feature type="domain" description="CobQ/CobB/MinD/ParA nucleotide binding" evidence="4">
    <location>
        <begin position="137"/>
        <end position="178"/>
    </location>
</feature>
<dbReference type="Gene3D" id="3.40.50.300">
    <property type="entry name" value="P-loop containing nucleotide triphosphate hydrolases"/>
    <property type="match status" value="1"/>
</dbReference>
<evidence type="ECO:0000259" key="4">
    <source>
        <dbReference type="Pfam" id="PF01656"/>
    </source>
</evidence>
<keyword evidence="1" id="KW-0547">Nucleotide-binding</keyword>
<protein>
    <submittedName>
        <fullName evidence="5">Putative septum site-determining protein minD-like, chloroplastic</fullName>
    </submittedName>
</protein>
<dbReference type="GO" id="GO:0005524">
    <property type="term" value="F:ATP binding"/>
    <property type="evidence" value="ECO:0007669"/>
    <property type="project" value="UniProtKB-KW"/>
</dbReference>
<organism evidence="5 6">
    <name type="scientific">Glycine soja</name>
    <name type="common">Wild soybean</name>
    <dbReference type="NCBI Taxonomy" id="3848"/>
    <lineage>
        <taxon>Eukaryota</taxon>
        <taxon>Viridiplantae</taxon>
        <taxon>Streptophyta</taxon>
        <taxon>Embryophyta</taxon>
        <taxon>Tracheophyta</taxon>
        <taxon>Spermatophyta</taxon>
        <taxon>Magnoliopsida</taxon>
        <taxon>eudicotyledons</taxon>
        <taxon>Gunneridae</taxon>
        <taxon>Pentapetalae</taxon>
        <taxon>rosids</taxon>
        <taxon>fabids</taxon>
        <taxon>Fabales</taxon>
        <taxon>Fabaceae</taxon>
        <taxon>Papilionoideae</taxon>
        <taxon>50 kb inversion clade</taxon>
        <taxon>NPAAA clade</taxon>
        <taxon>indigoferoid/millettioid clade</taxon>
        <taxon>Phaseoleae</taxon>
        <taxon>Glycine</taxon>
        <taxon>Glycine subgen. Soja</taxon>
    </lineage>
</organism>
<feature type="region of interest" description="Disordered" evidence="3">
    <location>
        <begin position="87"/>
        <end position="133"/>
    </location>
</feature>
<keyword evidence="6" id="KW-1185">Reference proteome</keyword>
<reference evidence="5 6" key="1">
    <citation type="submission" date="2018-09" db="EMBL/GenBank/DDBJ databases">
        <title>A high-quality reference genome of wild soybean provides a powerful tool to mine soybean genomes.</title>
        <authorList>
            <person name="Xie M."/>
            <person name="Chung C.Y.L."/>
            <person name="Li M.-W."/>
            <person name="Wong F.-L."/>
            <person name="Chan T.-F."/>
            <person name="Lam H.-M."/>
        </authorList>
    </citation>
    <scope>NUCLEOTIDE SEQUENCE [LARGE SCALE GENOMIC DNA]</scope>
    <source>
        <strain evidence="6">cv. W05</strain>
        <tissue evidence="5">Hypocotyl of etiolated seedlings</tissue>
    </source>
</reference>
<dbReference type="GO" id="GO:0005829">
    <property type="term" value="C:cytosol"/>
    <property type="evidence" value="ECO:0007669"/>
    <property type="project" value="TreeGrafter"/>
</dbReference>
<dbReference type="GO" id="GO:0009898">
    <property type="term" value="C:cytoplasmic side of plasma membrane"/>
    <property type="evidence" value="ECO:0007669"/>
    <property type="project" value="TreeGrafter"/>
</dbReference>
<accession>A0A445I206</accession>
<dbReference type="InterPro" id="IPR050625">
    <property type="entry name" value="ParA/MinD_ATPase"/>
</dbReference>
<dbReference type="AlphaFoldDB" id="A0A445I206"/>
<evidence type="ECO:0000313" key="6">
    <source>
        <dbReference type="Proteomes" id="UP000289340"/>
    </source>
</evidence>
<evidence type="ECO:0000256" key="2">
    <source>
        <dbReference type="ARBA" id="ARBA00022840"/>
    </source>
</evidence>
<name>A0A445I206_GLYSO</name>
<sequence>MQMAEPMGMVFANTVGGTYAGWCLDAWHGHGDAADMHSCCEIVLERTEAERTNLLPFHSLHHCASSSSSFIFFFSLSLSLSPLPNVISPPSSRRHHRPHSPLFPSKTLTPKNPKPPSTLLQWNRKPELSSSTPRVAVITSSKGGVGKTTTTANISLSLTRLGFFVVAINADIGLRNLDLLLGFGSV</sequence>
<dbReference type="EMBL" id="QZWG01000011">
    <property type="protein sequence ID" value="RZB80085.1"/>
    <property type="molecule type" value="Genomic_DNA"/>
</dbReference>
<dbReference type="SUPFAM" id="SSF52540">
    <property type="entry name" value="P-loop containing nucleoside triphosphate hydrolases"/>
    <property type="match status" value="1"/>
</dbReference>
<evidence type="ECO:0000256" key="3">
    <source>
        <dbReference type="SAM" id="MobiDB-lite"/>
    </source>
</evidence>
<comment type="caution">
    <text evidence="5">The sequence shown here is derived from an EMBL/GenBank/DDBJ whole genome shotgun (WGS) entry which is preliminary data.</text>
</comment>
<dbReference type="GO" id="GO:0016887">
    <property type="term" value="F:ATP hydrolysis activity"/>
    <property type="evidence" value="ECO:0007669"/>
    <property type="project" value="TreeGrafter"/>
</dbReference>
<evidence type="ECO:0000256" key="1">
    <source>
        <dbReference type="ARBA" id="ARBA00022741"/>
    </source>
</evidence>
<dbReference type="InterPro" id="IPR027417">
    <property type="entry name" value="P-loop_NTPase"/>
</dbReference>
<dbReference type="Proteomes" id="UP000289340">
    <property type="component" value="Chromosome 11"/>
</dbReference>
<keyword evidence="2" id="KW-0067">ATP-binding</keyword>
<gene>
    <name evidence="5" type="ORF">D0Y65_030006</name>
</gene>
<evidence type="ECO:0000313" key="5">
    <source>
        <dbReference type="EMBL" id="RZB80085.1"/>
    </source>
</evidence>
<proteinExistence type="predicted"/>
<dbReference type="Pfam" id="PF01656">
    <property type="entry name" value="CbiA"/>
    <property type="match status" value="1"/>
</dbReference>